<feature type="transmembrane region" description="Helical" evidence="1">
    <location>
        <begin position="149"/>
        <end position="171"/>
    </location>
</feature>
<feature type="transmembrane region" description="Helical" evidence="1">
    <location>
        <begin position="207"/>
        <end position="229"/>
    </location>
</feature>
<keyword evidence="1" id="KW-0472">Membrane</keyword>
<feature type="transmembrane region" description="Helical" evidence="1">
    <location>
        <begin position="249"/>
        <end position="273"/>
    </location>
</feature>
<keyword evidence="1" id="KW-0812">Transmembrane</keyword>
<sequence length="318" mass="34225">MMSANPQPKPGNRRHGDIKQFRNASLLLLVSISFLLLQSKAQAFVFASLSHISVSRRGWQRDTSHCGKTPLAIPTFSEHVSSTRQCTHPSRQVTTIFQLGQNDDNESINDTALEEVAPSTPTDTMELSQSTEVTSADVSLSTLQTVQTIGYRSALTVAALALAFQAVFPLLQQAGWRGGEDALASNEIILLGALAAANLLTPRAPQAPLLATALSWGTVPLLSVVMNLVGGSMDMAAAGGLALLFGREILYFGLAYKVEAALGLGLVALSTILTDQSTLLDAFTCLAFWVLLFGKFLEPFPEDWVIDESEFLAKNRMD</sequence>
<gene>
    <name evidence="2" type="ORF">APAL1065_LOCUS9247</name>
</gene>
<dbReference type="EMBL" id="HBHT01013793">
    <property type="protein sequence ID" value="CAD9959570.1"/>
    <property type="molecule type" value="Transcribed_RNA"/>
</dbReference>
<organism evidence="2">
    <name type="scientific">Entomoneis paludosa</name>
    <dbReference type="NCBI Taxonomy" id="265537"/>
    <lineage>
        <taxon>Eukaryota</taxon>
        <taxon>Sar</taxon>
        <taxon>Stramenopiles</taxon>
        <taxon>Ochrophyta</taxon>
        <taxon>Bacillariophyta</taxon>
        <taxon>Bacillariophyceae</taxon>
        <taxon>Bacillariophycidae</taxon>
        <taxon>Entomoneidaceae</taxon>
        <taxon>Entomoneis</taxon>
    </lineage>
</organism>
<proteinExistence type="predicted"/>
<accession>A0A7S3DN26</accession>
<evidence type="ECO:0000256" key="1">
    <source>
        <dbReference type="SAM" id="Phobius"/>
    </source>
</evidence>
<keyword evidence="1" id="KW-1133">Transmembrane helix</keyword>
<evidence type="ECO:0000313" key="2">
    <source>
        <dbReference type="EMBL" id="CAD9959570.1"/>
    </source>
</evidence>
<name>A0A7S3DN26_9STRA</name>
<reference evidence="2" key="1">
    <citation type="submission" date="2021-01" db="EMBL/GenBank/DDBJ databases">
        <authorList>
            <person name="Corre E."/>
            <person name="Pelletier E."/>
            <person name="Niang G."/>
            <person name="Scheremetjew M."/>
            <person name="Finn R."/>
            <person name="Kale V."/>
            <person name="Holt S."/>
            <person name="Cochrane G."/>
            <person name="Meng A."/>
            <person name="Brown T."/>
            <person name="Cohen L."/>
        </authorList>
    </citation>
    <scope>NUCLEOTIDE SEQUENCE</scope>
    <source>
        <strain evidence="2">CCMP125</strain>
    </source>
</reference>
<dbReference type="AlphaFoldDB" id="A0A7S3DN26"/>
<protein>
    <submittedName>
        <fullName evidence="2">Uncharacterized protein</fullName>
    </submittedName>
</protein>